<dbReference type="EMBL" id="JANEYG010000041">
    <property type="protein sequence ID" value="KAJ8916576.1"/>
    <property type="molecule type" value="Genomic_DNA"/>
</dbReference>
<dbReference type="GO" id="GO:0006281">
    <property type="term" value="P:DNA repair"/>
    <property type="evidence" value="ECO:0007669"/>
    <property type="project" value="InterPro"/>
</dbReference>
<dbReference type="Gene3D" id="6.10.250.1490">
    <property type="match status" value="1"/>
</dbReference>
<dbReference type="PANTHER" id="PTHR45990:SF1">
    <property type="entry name" value="DNA REPAIR PROTEIN REV1"/>
    <property type="match status" value="1"/>
</dbReference>
<keyword evidence="5" id="KW-1185">Reference proteome</keyword>
<comment type="caution">
    <text evidence="4">The sequence shown here is derived from an EMBL/GenBank/DDBJ whole genome shotgun (WGS) entry which is preliminary data.</text>
</comment>
<accession>A0AAV8VQ53</accession>
<dbReference type="GO" id="GO:0003887">
    <property type="term" value="F:DNA-directed DNA polymerase activity"/>
    <property type="evidence" value="ECO:0007669"/>
    <property type="project" value="TreeGrafter"/>
</dbReference>
<dbReference type="PANTHER" id="PTHR45990">
    <property type="entry name" value="DNA REPAIR PROTEIN REV1"/>
    <property type="match status" value="1"/>
</dbReference>
<feature type="region of interest" description="Disordered" evidence="1">
    <location>
        <begin position="1"/>
        <end position="21"/>
    </location>
</feature>
<dbReference type="Proteomes" id="UP001159042">
    <property type="component" value="Unassembled WGS sequence"/>
</dbReference>
<evidence type="ECO:0008006" key="6">
    <source>
        <dbReference type="Google" id="ProtNLM"/>
    </source>
</evidence>
<dbReference type="InterPro" id="IPR001357">
    <property type="entry name" value="BRCT_dom"/>
</dbReference>
<dbReference type="GO" id="GO:0070987">
    <property type="term" value="P:error-free translesion synthesis"/>
    <property type="evidence" value="ECO:0007669"/>
    <property type="project" value="TreeGrafter"/>
</dbReference>
<dbReference type="GO" id="GO:0042276">
    <property type="term" value="P:error-prone translesion synthesis"/>
    <property type="evidence" value="ECO:0007669"/>
    <property type="project" value="TreeGrafter"/>
</dbReference>
<dbReference type="InterPro" id="IPR043502">
    <property type="entry name" value="DNA/RNA_pol_sf"/>
</dbReference>
<dbReference type="SUPFAM" id="SSF52113">
    <property type="entry name" value="BRCT domain"/>
    <property type="match status" value="1"/>
</dbReference>
<sequence>MGKTAGCSRRGRTKKSNNEDEDNGFAAWGGYMEAKKAKLLDQFHSSEVEKISDIFKGVAIHVNGLTKPPADELKKSMAAHGGVFHMYQIKHLGTVPIVKPAWISDSIALGKLLDYRRYLLYTNQSITQPKIGFPVIEKAAPGESAPSASTANQRRGPTKTAADPKFLEEFYNNSRLHLISTLGAEFKQLVGQMRDKSDGRFPGKEKLLAKGKISTHVLPSSVIMHIDMDCFFVSVGLRNHPELRGQPVAITHARSGQISNNCPERTASREQEFALYADRLPEGTTSRVATIDVNSSMSEIASCSYEARKCGVRNGMFLGQAVKLCPELKTLPYDFEGYKEVSNTLYKTIASYTLDIEAVSCDEMYVDVSGILQETGLTVEEWATHIRGGNYRDYRMSLLHG</sequence>
<reference evidence="4 5" key="1">
    <citation type="journal article" date="2023" name="Insect Mol. Biol.">
        <title>Genome sequencing provides insights into the evolution of gene families encoding plant cell wall-degrading enzymes in longhorned beetles.</title>
        <authorList>
            <person name="Shin N.R."/>
            <person name="Okamura Y."/>
            <person name="Kirsch R."/>
            <person name="Pauchet Y."/>
        </authorList>
    </citation>
    <scope>NUCLEOTIDE SEQUENCE [LARGE SCALE GENOMIC DNA]</scope>
    <source>
        <strain evidence="4">EAD_L_NR</strain>
    </source>
</reference>
<evidence type="ECO:0000313" key="4">
    <source>
        <dbReference type="EMBL" id="KAJ8916576.1"/>
    </source>
</evidence>
<dbReference type="InterPro" id="IPR043128">
    <property type="entry name" value="Rev_trsase/Diguanyl_cyclase"/>
</dbReference>
<dbReference type="Gene3D" id="3.30.70.270">
    <property type="match status" value="2"/>
</dbReference>
<dbReference type="Gene3D" id="3.40.50.10190">
    <property type="entry name" value="BRCT domain"/>
    <property type="match status" value="2"/>
</dbReference>
<dbReference type="AlphaFoldDB" id="A0AAV8VQ53"/>
<evidence type="ECO:0000313" key="5">
    <source>
        <dbReference type="Proteomes" id="UP001159042"/>
    </source>
</evidence>
<dbReference type="InterPro" id="IPR001126">
    <property type="entry name" value="UmuC"/>
</dbReference>
<dbReference type="PROSITE" id="PS50173">
    <property type="entry name" value="UMUC"/>
    <property type="match status" value="1"/>
</dbReference>
<dbReference type="Gene3D" id="3.40.1170.60">
    <property type="match status" value="1"/>
</dbReference>
<dbReference type="GO" id="GO:0005634">
    <property type="term" value="C:nucleus"/>
    <property type="evidence" value="ECO:0007669"/>
    <property type="project" value="TreeGrafter"/>
</dbReference>
<dbReference type="InterPro" id="IPR036420">
    <property type="entry name" value="BRCT_dom_sf"/>
</dbReference>
<gene>
    <name evidence="4" type="ORF">NQ315_000220</name>
</gene>
<evidence type="ECO:0000259" key="3">
    <source>
        <dbReference type="PROSITE" id="PS50173"/>
    </source>
</evidence>
<dbReference type="PROSITE" id="PS50172">
    <property type="entry name" value="BRCT"/>
    <property type="match status" value="1"/>
</dbReference>
<protein>
    <recommendedName>
        <fullName evidence="6">DNA repair protein REV1</fullName>
    </recommendedName>
</protein>
<feature type="domain" description="BRCT" evidence="2">
    <location>
        <begin position="50"/>
        <end position="120"/>
    </location>
</feature>
<proteinExistence type="predicted"/>
<dbReference type="SUPFAM" id="SSF56672">
    <property type="entry name" value="DNA/RNA polymerases"/>
    <property type="match status" value="1"/>
</dbReference>
<dbReference type="Pfam" id="PF00817">
    <property type="entry name" value="IMS"/>
    <property type="match status" value="1"/>
</dbReference>
<feature type="domain" description="UmuC" evidence="3">
    <location>
        <begin position="223"/>
        <end position="401"/>
    </location>
</feature>
<evidence type="ECO:0000259" key="2">
    <source>
        <dbReference type="PROSITE" id="PS50172"/>
    </source>
</evidence>
<organism evidence="4 5">
    <name type="scientific">Exocentrus adspersus</name>
    <dbReference type="NCBI Taxonomy" id="1586481"/>
    <lineage>
        <taxon>Eukaryota</taxon>
        <taxon>Metazoa</taxon>
        <taxon>Ecdysozoa</taxon>
        <taxon>Arthropoda</taxon>
        <taxon>Hexapoda</taxon>
        <taxon>Insecta</taxon>
        <taxon>Pterygota</taxon>
        <taxon>Neoptera</taxon>
        <taxon>Endopterygota</taxon>
        <taxon>Coleoptera</taxon>
        <taxon>Polyphaga</taxon>
        <taxon>Cucujiformia</taxon>
        <taxon>Chrysomeloidea</taxon>
        <taxon>Cerambycidae</taxon>
        <taxon>Lamiinae</taxon>
        <taxon>Acanthocinini</taxon>
        <taxon>Exocentrus</taxon>
    </lineage>
</organism>
<dbReference type="GO" id="GO:0017125">
    <property type="term" value="F:deoxycytidyl transferase activity"/>
    <property type="evidence" value="ECO:0007669"/>
    <property type="project" value="TreeGrafter"/>
</dbReference>
<name>A0AAV8VQ53_9CUCU</name>
<evidence type="ECO:0000256" key="1">
    <source>
        <dbReference type="SAM" id="MobiDB-lite"/>
    </source>
</evidence>